<evidence type="ECO:0000313" key="4">
    <source>
        <dbReference type="Proteomes" id="UP000644756"/>
    </source>
</evidence>
<protein>
    <submittedName>
        <fullName evidence="3">Restriction endonuclease</fullName>
    </submittedName>
</protein>
<dbReference type="InterPro" id="IPR007560">
    <property type="entry name" value="Restrct_endonuc_IV_Mrr"/>
</dbReference>
<dbReference type="Proteomes" id="UP000644756">
    <property type="component" value="Unassembled WGS sequence"/>
</dbReference>
<evidence type="ECO:0000256" key="1">
    <source>
        <dbReference type="SAM" id="MobiDB-lite"/>
    </source>
</evidence>
<evidence type="ECO:0000259" key="2">
    <source>
        <dbReference type="Pfam" id="PF04471"/>
    </source>
</evidence>
<dbReference type="GO" id="GO:0015666">
    <property type="term" value="F:restriction endodeoxyribonuclease activity"/>
    <property type="evidence" value="ECO:0007669"/>
    <property type="project" value="TreeGrafter"/>
</dbReference>
<organism evidence="3 4">
    <name type="scientific">Paenibacillus abyssi</name>
    <dbReference type="NCBI Taxonomy" id="1340531"/>
    <lineage>
        <taxon>Bacteria</taxon>
        <taxon>Bacillati</taxon>
        <taxon>Bacillota</taxon>
        <taxon>Bacilli</taxon>
        <taxon>Bacillales</taxon>
        <taxon>Paenibacillaceae</taxon>
        <taxon>Paenibacillus</taxon>
    </lineage>
</organism>
<dbReference type="EMBL" id="BMGR01000022">
    <property type="protein sequence ID" value="GGG25410.1"/>
    <property type="molecule type" value="Genomic_DNA"/>
</dbReference>
<keyword evidence="4" id="KW-1185">Reference proteome</keyword>
<dbReference type="PANTHER" id="PTHR30015:SF7">
    <property type="entry name" value="TYPE IV METHYL-DIRECTED RESTRICTION ENZYME ECOKMRR"/>
    <property type="match status" value="1"/>
</dbReference>
<reference evidence="3" key="2">
    <citation type="submission" date="2020-09" db="EMBL/GenBank/DDBJ databases">
        <authorList>
            <person name="Sun Q."/>
            <person name="Zhou Y."/>
        </authorList>
    </citation>
    <scope>NUCLEOTIDE SEQUENCE</scope>
    <source>
        <strain evidence="3">CGMCC 1.12987</strain>
    </source>
</reference>
<proteinExistence type="predicted"/>
<dbReference type="RefSeq" id="WP_188533556.1">
    <property type="nucleotide sequence ID" value="NZ_BMGR01000022.1"/>
</dbReference>
<sequence length="574" mass="66201">MSYKHLNVSTAEAHWNATGTRILKYSLEMYHEGLKEHKIISAPELDILQNKVNLQAQKWMEKWDVIETKQRKYAQMEASISEAQMRTAEAETAVRAIENLLLHTLSVDDSVNWDSLKKKDNFSEDCPVKPQPKPKKSYPEQPEKEVPVFSLMERIFKSKKERKIKQYNDLFAVSILSWEKVKSEIDIYNQSIEQEHQLELQKWNERVEEWTRSKNEFLKLQEEFNVKIDHLKESYYNLNSDSILEYCDMVLNNSDYPDTFPKNYELEYIPESKILIIEYELPSIDSMPTIKEVKYIASKKELKETYYPESYTQKLFDETLYKITLRTIHEIFEADAANAIDAVSFNGWVEAINKATGKLENNCILTIQIKKIDFIKVDLANVDPKICFRKFKGVASSKLSTLTPIQPLLQISKQDKRFIEGYEVANQIDSTTNLAAMNWEDFEHLIRQLFEKEFLSNGGEVRVTQASRDGGVDVVAFDPDPIRGGKIIIQAKRYTNTVSVSAVRDLYGTVVNEGATKGILVSTADYGPDAYEFAKGKPITLLNGSNLLHLLEKHGHRAKIDLREAKKIIAENKK</sequence>
<dbReference type="GO" id="GO:0009307">
    <property type="term" value="P:DNA restriction-modification system"/>
    <property type="evidence" value="ECO:0007669"/>
    <property type="project" value="InterPro"/>
</dbReference>
<dbReference type="Pfam" id="PF04471">
    <property type="entry name" value="Mrr_cat"/>
    <property type="match status" value="1"/>
</dbReference>
<name>A0A917G720_9BACL</name>
<dbReference type="AlphaFoldDB" id="A0A917G720"/>
<evidence type="ECO:0000313" key="3">
    <source>
        <dbReference type="EMBL" id="GGG25410.1"/>
    </source>
</evidence>
<dbReference type="Gene3D" id="3.40.1350.10">
    <property type="match status" value="1"/>
</dbReference>
<reference evidence="3" key="1">
    <citation type="journal article" date="2014" name="Int. J. Syst. Evol. Microbiol.">
        <title>Complete genome sequence of Corynebacterium casei LMG S-19264T (=DSM 44701T), isolated from a smear-ripened cheese.</title>
        <authorList>
            <consortium name="US DOE Joint Genome Institute (JGI-PGF)"/>
            <person name="Walter F."/>
            <person name="Albersmeier A."/>
            <person name="Kalinowski J."/>
            <person name="Ruckert C."/>
        </authorList>
    </citation>
    <scope>NUCLEOTIDE SEQUENCE</scope>
    <source>
        <strain evidence="3">CGMCC 1.12987</strain>
    </source>
</reference>
<comment type="caution">
    <text evidence="3">The sequence shown here is derived from an EMBL/GenBank/DDBJ whole genome shotgun (WGS) entry which is preliminary data.</text>
</comment>
<dbReference type="SUPFAM" id="SSF52980">
    <property type="entry name" value="Restriction endonuclease-like"/>
    <property type="match status" value="1"/>
</dbReference>
<keyword evidence="3" id="KW-0255">Endonuclease</keyword>
<accession>A0A917G720</accession>
<gene>
    <name evidence="3" type="ORF">GCM10010916_47310</name>
</gene>
<dbReference type="InterPro" id="IPR011856">
    <property type="entry name" value="tRNA_endonuc-like_dom_sf"/>
</dbReference>
<feature type="domain" description="Restriction endonuclease type IV Mrr" evidence="2">
    <location>
        <begin position="435"/>
        <end position="551"/>
    </location>
</feature>
<feature type="region of interest" description="Disordered" evidence="1">
    <location>
        <begin position="122"/>
        <end position="143"/>
    </location>
</feature>
<dbReference type="PANTHER" id="PTHR30015">
    <property type="entry name" value="MRR RESTRICTION SYSTEM PROTEIN"/>
    <property type="match status" value="1"/>
</dbReference>
<keyword evidence="3" id="KW-0540">Nuclease</keyword>
<dbReference type="InterPro" id="IPR011335">
    <property type="entry name" value="Restrct_endonuc-II-like"/>
</dbReference>
<keyword evidence="3" id="KW-0378">Hydrolase</keyword>
<dbReference type="InterPro" id="IPR052906">
    <property type="entry name" value="Type_IV_Methyl-Rstrct_Enzyme"/>
</dbReference>
<dbReference type="GO" id="GO:0003677">
    <property type="term" value="F:DNA binding"/>
    <property type="evidence" value="ECO:0007669"/>
    <property type="project" value="InterPro"/>
</dbReference>